<name>A0ABW1V0I9_9BACL</name>
<sequence length="231" mass="26862">MKDWVKRKWLVLGSVTLVITFPILLNYLIFSWRAPGVNGNWMDFIGNYIGIIVTGIFSFLLWKTSIKSADAAKGSATATEESVKVAIKSVEIAEKTLSFYKQQQEKLDTERSIMSREYQDRFLKEARYLYNILRGIGDGKPNLVAIQKGYYINLPTPREFAEFFKDEQIECIKKIWQIYLDHYSSSWMEHDTGEVTRLKYDTDPNVKKEAYKASNELAEQLMKLESYGKLY</sequence>
<reference evidence="3" key="1">
    <citation type="journal article" date="2019" name="Int. J. Syst. Evol. Microbiol.">
        <title>The Global Catalogue of Microorganisms (GCM) 10K type strain sequencing project: providing services to taxonomists for standard genome sequencing and annotation.</title>
        <authorList>
            <consortium name="The Broad Institute Genomics Platform"/>
            <consortium name="The Broad Institute Genome Sequencing Center for Infectious Disease"/>
            <person name="Wu L."/>
            <person name="Ma J."/>
        </authorList>
    </citation>
    <scope>NUCLEOTIDE SEQUENCE [LARGE SCALE GENOMIC DNA]</scope>
    <source>
        <strain evidence="3">PCU 280</strain>
    </source>
</reference>
<dbReference type="RefSeq" id="WP_379230757.1">
    <property type="nucleotide sequence ID" value="NZ_JBHSTE010000001.1"/>
</dbReference>
<comment type="caution">
    <text evidence="2">The sequence shown here is derived from an EMBL/GenBank/DDBJ whole genome shotgun (WGS) entry which is preliminary data.</text>
</comment>
<keyword evidence="3" id="KW-1185">Reference proteome</keyword>
<evidence type="ECO:0000313" key="3">
    <source>
        <dbReference type="Proteomes" id="UP001596233"/>
    </source>
</evidence>
<protein>
    <submittedName>
        <fullName evidence="2">Uncharacterized protein</fullName>
    </submittedName>
</protein>
<keyword evidence="1" id="KW-1133">Transmembrane helix</keyword>
<dbReference type="Proteomes" id="UP001596233">
    <property type="component" value="Unassembled WGS sequence"/>
</dbReference>
<feature type="transmembrane region" description="Helical" evidence="1">
    <location>
        <begin position="9"/>
        <end position="32"/>
    </location>
</feature>
<accession>A0ABW1V0I9</accession>
<evidence type="ECO:0000256" key="1">
    <source>
        <dbReference type="SAM" id="Phobius"/>
    </source>
</evidence>
<proteinExistence type="predicted"/>
<keyword evidence="1" id="KW-0812">Transmembrane</keyword>
<feature type="transmembrane region" description="Helical" evidence="1">
    <location>
        <begin position="44"/>
        <end position="62"/>
    </location>
</feature>
<evidence type="ECO:0000313" key="2">
    <source>
        <dbReference type="EMBL" id="MFC6331473.1"/>
    </source>
</evidence>
<organism evidence="2 3">
    <name type="scientific">Paenibacillus septentrionalis</name>
    <dbReference type="NCBI Taxonomy" id="429342"/>
    <lineage>
        <taxon>Bacteria</taxon>
        <taxon>Bacillati</taxon>
        <taxon>Bacillota</taxon>
        <taxon>Bacilli</taxon>
        <taxon>Bacillales</taxon>
        <taxon>Paenibacillaceae</taxon>
        <taxon>Paenibacillus</taxon>
    </lineage>
</organism>
<dbReference type="EMBL" id="JBHSTE010000001">
    <property type="protein sequence ID" value="MFC6331473.1"/>
    <property type="molecule type" value="Genomic_DNA"/>
</dbReference>
<keyword evidence="1" id="KW-0472">Membrane</keyword>
<gene>
    <name evidence="2" type="ORF">ACFP56_02485</name>
</gene>